<organism evidence="7 8">
    <name type="scientific">Heterodera trifolii</name>
    <dbReference type="NCBI Taxonomy" id="157864"/>
    <lineage>
        <taxon>Eukaryota</taxon>
        <taxon>Metazoa</taxon>
        <taxon>Ecdysozoa</taxon>
        <taxon>Nematoda</taxon>
        <taxon>Chromadorea</taxon>
        <taxon>Rhabditida</taxon>
        <taxon>Tylenchina</taxon>
        <taxon>Tylenchomorpha</taxon>
        <taxon>Tylenchoidea</taxon>
        <taxon>Heteroderidae</taxon>
        <taxon>Heteroderinae</taxon>
        <taxon>Heterodera</taxon>
    </lineage>
</organism>
<feature type="transmembrane region" description="Helical" evidence="6">
    <location>
        <begin position="201"/>
        <end position="221"/>
    </location>
</feature>
<feature type="transmembrane region" description="Helical" evidence="6">
    <location>
        <begin position="417"/>
        <end position="437"/>
    </location>
</feature>
<keyword evidence="4 6" id="KW-0472">Membrane</keyword>
<dbReference type="InterPro" id="IPR049680">
    <property type="entry name" value="FLVCR1-2_SLC49-like"/>
</dbReference>
<protein>
    <recommendedName>
        <fullName evidence="9">Major facilitator superfamily (MFS) profile domain-containing protein</fullName>
    </recommendedName>
</protein>
<proteinExistence type="predicted"/>
<evidence type="ECO:0000256" key="1">
    <source>
        <dbReference type="ARBA" id="ARBA00004141"/>
    </source>
</evidence>
<feature type="transmembrane region" description="Helical" evidence="6">
    <location>
        <begin position="68"/>
        <end position="87"/>
    </location>
</feature>
<feature type="transmembrane region" description="Helical" evidence="6">
    <location>
        <begin position="107"/>
        <end position="125"/>
    </location>
</feature>
<evidence type="ECO:0000256" key="6">
    <source>
        <dbReference type="SAM" id="Phobius"/>
    </source>
</evidence>
<reference evidence="7 8" key="1">
    <citation type="submission" date="2024-10" db="EMBL/GenBank/DDBJ databases">
        <authorList>
            <person name="Kim D."/>
        </authorList>
    </citation>
    <scope>NUCLEOTIDE SEQUENCE [LARGE SCALE GENOMIC DNA]</scope>
    <source>
        <strain evidence="7">BH-2024</strain>
    </source>
</reference>
<evidence type="ECO:0000256" key="5">
    <source>
        <dbReference type="SAM" id="MobiDB-lite"/>
    </source>
</evidence>
<evidence type="ECO:0000256" key="2">
    <source>
        <dbReference type="ARBA" id="ARBA00022692"/>
    </source>
</evidence>
<feature type="transmembrane region" description="Helical" evidence="6">
    <location>
        <begin position="355"/>
        <end position="372"/>
    </location>
</feature>
<sequence>MSAKLETTSPDGAKVSINIHDRNEEKALINSKAVHVIDPAEAANSLGTFKEQEPAAQRIALRTYPRRYAVLAVVALLNCFNTMIWIAFSPISNHVSNFYGEKDSATYFSGIFIFVTIPVGLVAMWSGGRFGLRSSILVAAWANGIGAAIRLASSFLPDSMIHLRFPVGITGQGVAALAYPFIMFLPTKVAAVWFPDTERTLATTIGVMANPLGVLVANLVSPMLVESCEQLSVLNLLLSIPSICLTAFATFAITSSEPKIPPTVSASQKNYPFFRGIKECVTNPQYWVLMFVMGGGIGMFNTLYTLMQQLLCPSGYSNMFSGTAAALLITGGVVGATGASIFVDRTKFYEETMKVSMGLAVVFGLAFLQFVLHVGMKPWLLVTCFIFGVFGLAAYPVGLQLSAECTFPVSETTSTGLVVISGQIQTIIYLALMRTLARPLQPLYRKNEVCTLVRAAAVELLKEPPQTCGHGTLSQAEQTVEPYDYTMAVIAMSVVATLAVLVLILVFRPKLKRLEVESGGIRLLDTTTATDSKKEGAPEEADLEEMKPSHAADEEEQNDQQGKKEEKPTNE</sequence>
<feature type="transmembrane region" description="Helical" evidence="6">
    <location>
        <begin position="137"/>
        <end position="156"/>
    </location>
</feature>
<feature type="transmembrane region" description="Helical" evidence="6">
    <location>
        <begin position="378"/>
        <end position="397"/>
    </location>
</feature>
<feature type="compositionally biased region" description="Basic and acidic residues" evidence="5">
    <location>
        <begin position="561"/>
        <end position="571"/>
    </location>
</feature>
<dbReference type="CDD" id="cd17399">
    <property type="entry name" value="MFS_MFSD7"/>
    <property type="match status" value="1"/>
</dbReference>
<gene>
    <name evidence="7" type="ORF">niasHT_029658</name>
</gene>
<keyword evidence="2 6" id="KW-0812">Transmembrane</keyword>
<dbReference type="PANTHER" id="PTHR10924">
    <property type="entry name" value="MAJOR FACILITATOR SUPERFAMILY PROTEIN-RELATED"/>
    <property type="match status" value="1"/>
</dbReference>
<evidence type="ECO:0000313" key="7">
    <source>
        <dbReference type="EMBL" id="KAL3096774.1"/>
    </source>
</evidence>
<dbReference type="InterPro" id="IPR011701">
    <property type="entry name" value="MFS"/>
</dbReference>
<feature type="transmembrane region" description="Helical" evidence="6">
    <location>
        <begin position="485"/>
        <end position="507"/>
    </location>
</feature>
<feature type="transmembrane region" description="Helical" evidence="6">
    <location>
        <begin position="176"/>
        <end position="194"/>
    </location>
</feature>
<name>A0ABD2K281_9BILA</name>
<dbReference type="EMBL" id="JBICBT010000852">
    <property type="protein sequence ID" value="KAL3096774.1"/>
    <property type="molecule type" value="Genomic_DNA"/>
</dbReference>
<evidence type="ECO:0000313" key="8">
    <source>
        <dbReference type="Proteomes" id="UP001620626"/>
    </source>
</evidence>
<dbReference type="Pfam" id="PF07690">
    <property type="entry name" value="MFS_1"/>
    <property type="match status" value="1"/>
</dbReference>
<comment type="caution">
    <text evidence="7">The sequence shown here is derived from an EMBL/GenBank/DDBJ whole genome shotgun (WGS) entry which is preliminary data.</text>
</comment>
<dbReference type="Gene3D" id="1.20.1250.20">
    <property type="entry name" value="MFS general substrate transporter like domains"/>
    <property type="match status" value="1"/>
</dbReference>
<accession>A0ABD2K281</accession>
<dbReference type="Proteomes" id="UP001620626">
    <property type="component" value="Unassembled WGS sequence"/>
</dbReference>
<feature type="region of interest" description="Disordered" evidence="5">
    <location>
        <begin position="526"/>
        <end position="571"/>
    </location>
</feature>
<feature type="transmembrane region" description="Helical" evidence="6">
    <location>
        <begin position="319"/>
        <end position="343"/>
    </location>
</feature>
<dbReference type="GO" id="GO:0016020">
    <property type="term" value="C:membrane"/>
    <property type="evidence" value="ECO:0007669"/>
    <property type="project" value="UniProtKB-SubCell"/>
</dbReference>
<keyword evidence="3 6" id="KW-1133">Transmembrane helix</keyword>
<dbReference type="SUPFAM" id="SSF103473">
    <property type="entry name" value="MFS general substrate transporter"/>
    <property type="match status" value="1"/>
</dbReference>
<keyword evidence="8" id="KW-1185">Reference proteome</keyword>
<comment type="subcellular location">
    <subcellularLocation>
        <location evidence="1">Membrane</location>
        <topology evidence="1">Multi-pass membrane protein</topology>
    </subcellularLocation>
</comment>
<dbReference type="InterPro" id="IPR036259">
    <property type="entry name" value="MFS_trans_sf"/>
</dbReference>
<dbReference type="PANTHER" id="PTHR10924:SF6">
    <property type="entry name" value="SOLUTE CARRIER FAMILY 49 MEMBER A3"/>
    <property type="match status" value="1"/>
</dbReference>
<dbReference type="AlphaFoldDB" id="A0ABD2K281"/>
<evidence type="ECO:0000256" key="4">
    <source>
        <dbReference type="ARBA" id="ARBA00023136"/>
    </source>
</evidence>
<feature type="transmembrane region" description="Helical" evidence="6">
    <location>
        <begin position="286"/>
        <end position="307"/>
    </location>
</feature>
<evidence type="ECO:0000256" key="3">
    <source>
        <dbReference type="ARBA" id="ARBA00022989"/>
    </source>
</evidence>
<feature type="transmembrane region" description="Helical" evidence="6">
    <location>
        <begin position="233"/>
        <end position="253"/>
    </location>
</feature>
<evidence type="ECO:0008006" key="9">
    <source>
        <dbReference type="Google" id="ProtNLM"/>
    </source>
</evidence>